<dbReference type="OrthoDB" id="1890790at2759"/>
<evidence type="ECO:0000256" key="1">
    <source>
        <dbReference type="SAM" id="MobiDB-lite"/>
    </source>
</evidence>
<organism evidence="2 3">
    <name type="scientific">Parnassius apollo</name>
    <name type="common">Apollo butterfly</name>
    <name type="synonym">Papilio apollo</name>
    <dbReference type="NCBI Taxonomy" id="110799"/>
    <lineage>
        <taxon>Eukaryota</taxon>
        <taxon>Metazoa</taxon>
        <taxon>Ecdysozoa</taxon>
        <taxon>Arthropoda</taxon>
        <taxon>Hexapoda</taxon>
        <taxon>Insecta</taxon>
        <taxon>Pterygota</taxon>
        <taxon>Neoptera</taxon>
        <taxon>Endopterygota</taxon>
        <taxon>Lepidoptera</taxon>
        <taxon>Glossata</taxon>
        <taxon>Ditrysia</taxon>
        <taxon>Papilionoidea</taxon>
        <taxon>Papilionidae</taxon>
        <taxon>Parnassiinae</taxon>
        <taxon>Parnassini</taxon>
        <taxon>Parnassius</taxon>
        <taxon>Parnassius</taxon>
    </lineage>
</organism>
<reference evidence="2" key="1">
    <citation type="submission" date="2021-04" db="EMBL/GenBank/DDBJ databases">
        <authorList>
            <person name="Tunstrom K."/>
        </authorList>
    </citation>
    <scope>NUCLEOTIDE SEQUENCE</scope>
</reference>
<dbReference type="Proteomes" id="UP000691718">
    <property type="component" value="Unassembled WGS sequence"/>
</dbReference>
<feature type="compositionally biased region" description="Low complexity" evidence="1">
    <location>
        <begin position="176"/>
        <end position="188"/>
    </location>
</feature>
<dbReference type="EMBL" id="CAJQZP010001037">
    <property type="protein sequence ID" value="CAG5012720.1"/>
    <property type="molecule type" value="Genomic_DNA"/>
</dbReference>
<accession>A0A8S3XD84</accession>
<feature type="region of interest" description="Disordered" evidence="1">
    <location>
        <begin position="176"/>
        <end position="195"/>
    </location>
</feature>
<gene>
    <name evidence="2" type="ORF">PAPOLLO_LOCUS15846</name>
</gene>
<keyword evidence="3" id="KW-1185">Reference proteome</keyword>
<comment type="caution">
    <text evidence="2">The sequence shown here is derived from an EMBL/GenBank/DDBJ whole genome shotgun (WGS) entry which is preliminary data.</text>
</comment>
<dbReference type="AlphaFoldDB" id="A0A8S3XD84"/>
<evidence type="ECO:0000313" key="3">
    <source>
        <dbReference type="Proteomes" id="UP000691718"/>
    </source>
</evidence>
<proteinExistence type="predicted"/>
<protein>
    <submittedName>
        <fullName evidence="2">(apollo) hypothetical protein</fullName>
    </submittedName>
</protein>
<evidence type="ECO:0000313" key="2">
    <source>
        <dbReference type="EMBL" id="CAG5012720.1"/>
    </source>
</evidence>
<sequence>MLPVLFMRIYQLLDARLKFDRIVDGVRDGRRVGGVGVVRGGGGRGGPGAALRGAHSLDLLAPRRESRRALRRGHTSRSLDADVAVSTVSGPLFNGTIIGIVTDDPPKTAEDSPLLRKCSLHNKLERPKRKVHDANYIEFYKKWRSLENIADVKSDMRKMPRFAIRSWLLGIFSGTRSSSSSLRRAPPLLDRESAV</sequence>
<name>A0A8S3XD84_PARAO</name>